<dbReference type="PROSITE" id="PS50931">
    <property type="entry name" value="HTH_LYSR"/>
    <property type="match status" value="1"/>
</dbReference>
<gene>
    <name evidence="6" type="ORF">SAMN05216452_1238</name>
</gene>
<comment type="similarity">
    <text evidence="1">Belongs to the LysR transcriptional regulatory family.</text>
</comment>
<dbReference type="InterPro" id="IPR037424">
    <property type="entry name" value="NocR_PBP2"/>
</dbReference>
<protein>
    <submittedName>
        <fullName evidence="6">DNA-binding transcriptional regulator, LysR family</fullName>
    </submittedName>
</protein>
<evidence type="ECO:0000256" key="2">
    <source>
        <dbReference type="ARBA" id="ARBA00023015"/>
    </source>
</evidence>
<organism evidence="6 7">
    <name type="scientific">Nitratireductor aquibiodomus</name>
    <dbReference type="NCBI Taxonomy" id="204799"/>
    <lineage>
        <taxon>Bacteria</taxon>
        <taxon>Pseudomonadati</taxon>
        <taxon>Pseudomonadota</taxon>
        <taxon>Alphaproteobacteria</taxon>
        <taxon>Hyphomicrobiales</taxon>
        <taxon>Phyllobacteriaceae</taxon>
        <taxon>Nitratireductor</taxon>
    </lineage>
</organism>
<dbReference type="InterPro" id="IPR036390">
    <property type="entry name" value="WH_DNA-bd_sf"/>
</dbReference>
<keyword evidence="7" id="KW-1185">Reference proteome</keyword>
<dbReference type="Proteomes" id="UP000199064">
    <property type="component" value="Unassembled WGS sequence"/>
</dbReference>
<dbReference type="PANTHER" id="PTHR30427:SF1">
    <property type="entry name" value="TRANSCRIPTIONAL ACTIVATOR PROTEIN LYSR"/>
    <property type="match status" value="1"/>
</dbReference>
<dbReference type="GO" id="GO:0010628">
    <property type="term" value="P:positive regulation of gene expression"/>
    <property type="evidence" value="ECO:0007669"/>
    <property type="project" value="TreeGrafter"/>
</dbReference>
<evidence type="ECO:0000256" key="1">
    <source>
        <dbReference type="ARBA" id="ARBA00009437"/>
    </source>
</evidence>
<dbReference type="GO" id="GO:0043565">
    <property type="term" value="F:sequence-specific DNA binding"/>
    <property type="evidence" value="ECO:0007669"/>
    <property type="project" value="TreeGrafter"/>
</dbReference>
<dbReference type="EMBL" id="FNSL01000001">
    <property type="protein sequence ID" value="SEB43907.1"/>
    <property type="molecule type" value="Genomic_DNA"/>
</dbReference>
<dbReference type="Pfam" id="PF03466">
    <property type="entry name" value="LysR_substrate"/>
    <property type="match status" value="1"/>
</dbReference>
<reference evidence="7" key="1">
    <citation type="submission" date="2016-10" db="EMBL/GenBank/DDBJ databases">
        <authorList>
            <person name="Varghese N."/>
            <person name="Submissions S."/>
        </authorList>
    </citation>
    <scope>NUCLEOTIDE SEQUENCE [LARGE SCALE GENOMIC DNA]</scope>
    <source>
        <strain evidence="7">ES.061</strain>
    </source>
</reference>
<dbReference type="Gene3D" id="3.40.190.290">
    <property type="match status" value="1"/>
</dbReference>
<evidence type="ECO:0000259" key="5">
    <source>
        <dbReference type="PROSITE" id="PS50931"/>
    </source>
</evidence>
<dbReference type="PRINTS" id="PR00039">
    <property type="entry name" value="HTHLYSR"/>
</dbReference>
<keyword evidence="4" id="KW-0804">Transcription</keyword>
<dbReference type="InterPro" id="IPR000847">
    <property type="entry name" value="LysR_HTH_N"/>
</dbReference>
<dbReference type="InterPro" id="IPR005119">
    <property type="entry name" value="LysR_subst-bd"/>
</dbReference>
<sequence>MTRIFRQPTLRQIEVFKAVIETGTVSRAAETLHMSQPAASKLLSNLEADSGIDLFERRRGLLVPTERGQRFYEEVDRIFTGLDQIGLAIENLRNEERGHLTIGVLPALSGRFISTAIRSFSEEQPDVFISLHARSSQYLVDWMRSGKVDVCIVAGRVDDPHIRAEPILNMPMVCMMPPGHHLTERDTLTAPDLAGEPLVAFMHSSYTRLQLERIFDAEQNRPRIVTEATTAQNVCELVAAGMGVALVHPAYAETVEGRVSVRPFVPDSFLDFQLCRLRHGRNRRLVTAFVDRVRATADAFARDHSTIYSDQSSQ</sequence>
<dbReference type="AlphaFoldDB" id="A0A1H4JCQ7"/>
<dbReference type="Gene3D" id="1.10.10.10">
    <property type="entry name" value="Winged helix-like DNA-binding domain superfamily/Winged helix DNA-binding domain"/>
    <property type="match status" value="1"/>
</dbReference>
<feature type="domain" description="HTH lysR-type" evidence="5">
    <location>
        <begin position="8"/>
        <end position="65"/>
    </location>
</feature>
<evidence type="ECO:0000313" key="7">
    <source>
        <dbReference type="Proteomes" id="UP000199064"/>
    </source>
</evidence>
<dbReference type="SUPFAM" id="SSF53850">
    <property type="entry name" value="Periplasmic binding protein-like II"/>
    <property type="match status" value="1"/>
</dbReference>
<dbReference type="Pfam" id="PF00126">
    <property type="entry name" value="HTH_1"/>
    <property type="match status" value="1"/>
</dbReference>
<keyword evidence="3 6" id="KW-0238">DNA-binding</keyword>
<evidence type="ECO:0000256" key="4">
    <source>
        <dbReference type="ARBA" id="ARBA00023163"/>
    </source>
</evidence>
<dbReference type="InterPro" id="IPR036388">
    <property type="entry name" value="WH-like_DNA-bd_sf"/>
</dbReference>
<dbReference type="SUPFAM" id="SSF46785">
    <property type="entry name" value="Winged helix' DNA-binding domain"/>
    <property type="match status" value="1"/>
</dbReference>
<keyword evidence="2" id="KW-0805">Transcription regulation</keyword>
<name>A0A1H4JCQ7_9HYPH</name>
<accession>A0A1H4JCQ7</accession>
<evidence type="ECO:0000313" key="6">
    <source>
        <dbReference type="EMBL" id="SEB43907.1"/>
    </source>
</evidence>
<proteinExistence type="inferred from homology"/>
<dbReference type="GO" id="GO:0003700">
    <property type="term" value="F:DNA-binding transcription factor activity"/>
    <property type="evidence" value="ECO:0007669"/>
    <property type="project" value="InterPro"/>
</dbReference>
<dbReference type="CDD" id="cd08415">
    <property type="entry name" value="PBP2_LysR_opines_like"/>
    <property type="match status" value="1"/>
</dbReference>
<dbReference type="RefSeq" id="WP_090327531.1">
    <property type="nucleotide sequence ID" value="NZ_FNSL01000001.1"/>
</dbReference>
<evidence type="ECO:0000256" key="3">
    <source>
        <dbReference type="ARBA" id="ARBA00023125"/>
    </source>
</evidence>
<dbReference type="PANTHER" id="PTHR30427">
    <property type="entry name" value="TRANSCRIPTIONAL ACTIVATOR PROTEIN LYSR"/>
    <property type="match status" value="1"/>
</dbReference>